<feature type="transmembrane region" description="Helical" evidence="10">
    <location>
        <begin position="140"/>
        <end position="160"/>
    </location>
</feature>
<evidence type="ECO:0000256" key="9">
    <source>
        <dbReference type="ARBA" id="ARBA00061644"/>
    </source>
</evidence>
<dbReference type="SUPFAM" id="SSF52540">
    <property type="entry name" value="P-loop containing nucleoside triphosphate hydrolases"/>
    <property type="match status" value="1"/>
</dbReference>
<evidence type="ECO:0000256" key="10">
    <source>
        <dbReference type="SAM" id="Phobius"/>
    </source>
</evidence>
<dbReference type="InterPro" id="IPR039421">
    <property type="entry name" value="Type_1_exporter"/>
</dbReference>
<evidence type="ECO:0000256" key="7">
    <source>
        <dbReference type="ARBA" id="ARBA00022989"/>
    </source>
</evidence>
<keyword evidence="6" id="KW-0067">ATP-binding</keyword>
<keyword evidence="5" id="KW-0547">Nucleotide-binding</keyword>
<name>A0A010Z5I7_9ACTN</name>
<feature type="transmembrane region" description="Helical" evidence="10">
    <location>
        <begin position="62"/>
        <end position="82"/>
    </location>
</feature>
<comment type="caution">
    <text evidence="13">The sequence shown here is derived from an EMBL/GenBank/DDBJ whole genome shotgun (WGS) entry which is preliminary data.</text>
</comment>
<gene>
    <name evidence="13" type="ORF">CryarDRAFT_3808</name>
</gene>
<feature type="domain" description="ABC transmembrane type-1" evidence="12">
    <location>
        <begin position="33"/>
        <end position="307"/>
    </location>
</feature>
<dbReference type="Gene3D" id="3.40.50.300">
    <property type="entry name" value="P-loop containing nucleotide triphosphate hydrolases"/>
    <property type="match status" value="1"/>
</dbReference>
<comment type="subcellular location">
    <subcellularLocation>
        <location evidence="1">Cell membrane</location>
        <topology evidence="1">Multi-pass membrane protein</topology>
    </subcellularLocation>
</comment>
<dbReference type="OrthoDB" id="9806127at2"/>
<dbReference type="InterPro" id="IPR003439">
    <property type="entry name" value="ABC_transporter-like_ATP-bd"/>
</dbReference>
<feature type="transmembrane region" description="Helical" evidence="10">
    <location>
        <begin position="278"/>
        <end position="305"/>
    </location>
</feature>
<evidence type="ECO:0000256" key="2">
    <source>
        <dbReference type="ARBA" id="ARBA00022448"/>
    </source>
</evidence>
<dbReference type="HOGENOM" id="CLU_000604_84_3_11"/>
<dbReference type="PROSITE" id="PS50929">
    <property type="entry name" value="ABC_TM1F"/>
    <property type="match status" value="1"/>
</dbReference>
<reference evidence="13 14" key="1">
    <citation type="submission" date="2013-07" db="EMBL/GenBank/DDBJ databases">
        <authorList>
            <consortium name="DOE Joint Genome Institute"/>
            <person name="Eisen J."/>
            <person name="Huntemann M."/>
            <person name="Han J."/>
            <person name="Chen A."/>
            <person name="Kyrpides N."/>
            <person name="Mavromatis K."/>
            <person name="Markowitz V."/>
            <person name="Palaniappan K."/>
            <person name="Ivanova N."/>
            <person name="Schaumberg A."/>
            <person name="Pati A."/>
            <person name="Liolios K."/>
            <person name="Nordberg H.P."/>
            <person name="Cantor M.N."/>
            <person name="Hua S.X."/>
            <person name="Woyke T."/>
        </authorList>
    </citation>
    <scope>NUCLEOTIDE SEQUENCE [LARGE SCALE GENOMIC DNA]</scope>
    <source>
        <strain evidence="13 14">DSM 44712</strain>
    </source>
</reference>
<evidence type="ECO:0000256" key="1">
    <source>
        <dbReference type="ARBA" id="ARBA00004651"/>
    </source>
</evidence>
<evidence type="ECO:0000256" key="3">
    <source>
        <dbReference type="ARBA" id="ARBA00022475"/>
    </source>
</evidence>
<evidence type="ECO:0000259" key="11">
    <source>
        <dbReference type="PROSITE" id="PS50893"/>
    </source>
</evidence>
<protein>
    <submittedName>
        <fullName evidence="13">ABC-type multidrug transport system, ATPase and permease component</fullName>
    </submittedName>
</protein>
<evidence type="ECO:0000313" key="13">
    <source>
        <dbReference type="EMBL" id="EXG82613.1"/>
    </source>
</evidence>
<dbReference type="Pfam" id="PF00664">
    <property type="entry name" value="ABC_membrane"/>
    <property type="match status" value="1"/>
</dbReference>
<dbReference type="InterPro" id="IPR017871">
    <property type="entry name" value="ABC_transporter-like_CS"/>
</dbReference>
<dbReference type="InterPro" id="IPR027417">
    <property type="entry name" value="P-loop_NTPase"/>
</dbReference>
<dbReference type="InterPro" id="IPR003593">
    <property type="entry name" value="AAA+_ATPase"/>
</dbReference>
<evidence type="ECO:0000256" key="8">
    <source>
        <dbReference type="ARBA" id="ARBA00023136"/>
    </source>
</evidence>
<dbReference type="SMART" id="SM00382">
    <property type="entry name" value="AAA"/>
    <property type="match status" value="1"/>
</dbReference>
<dbReference type="AlphaFoldDB" id="A0A010Z5I7"/>
<evidence type="ECO:0000259" key="12">
    <source>
        <dbReference type="PROSITE" id="PS50929"/>
    </source>
</evidence>
<feature type="domain" description="ABC transporter" evidence="11">
    <location>
        <begin position="342"/>
        <end position="576"/>
    </location>
</feature>
<organism evidence="13 14">
    <name type="scientific">Cryptosporangium arvum DSM 44712</name>
    <dbReference type="NCBI Taxonomy" id="927661"/>
    <lineage>
        <taxon>Bacteria</taxon>
        <taxon>Bacillati</taxon>
        <taxon>Actinomycetota</taxon>
        <taxon>Actinomycetes</taxon>
        <taxon>Cryptosporangiales</taxon>
        <taxon>Cryptosporangiaceae</taxon>
        <taxon>Cryptosporangium</taxon>
    </lineage>
</organism>
<dbReference type="Proteomes" id="UP000021053">
    <property type="component" value="Unassembled WGS sequence"/>
</dbReference>
<evidence type="ECO:0000256" key="5">
    <source>
        <dbReference type="ARBA" id="ARBA00022741"/>
    </source>
</evidence>
<dbReference type="Gene3D" id="1.20.1560.10">
    <property type="entry name" value="ABC transporter type 1, transmembrane domain"/>
    <property type="match status" value="1"/>
</dbReference>
<dbReference type="GO" id="GO:0016887">
    <property type="term" value="F:ATP hydrolysis activity"/>
    <property type="evidence" value="ECO:0007669"/>
    <property type="project" value="InterPro"/>
</dbReference>
<keyword evidence="2" id="KW-0813">Transport</keyword>
<dbReference type="GO" id="GO:0015421">
    <property type="term" value="F:ABC-type oligopeptide transporter activity"/>
    <property type="evidence" value="ECO:0007669"/>
    <property type="project" value="TreeGrafter"/>
</dbReference>
<feature type="transmembrane region" description="Helical" evidence="10">
    <location>
        <begin position="25"/>
        <end position="50"/>
    </location>
</feature>
<keyword evidence="7 10" id="KW-1133">Transmembrane helix</keyword>
<feature type="transmembrane region" description="Helical" evidence="10">
    <location>
        <begin position="166"/>
        <end position="182"/>
    </location>
</feature>
<evidence type="ECO:0000256" key="6">
    <source>
        <dbReference type="ARBA" id="ARBA00022840"/>
    </source>
</evidence>
<dbReference type="RefSeq" id="WP_035852531.1">
    <property type="nucleotide sequence ID" value="NZ_KK073874.1"/>
</dbReference>
<dbReference type="PANTHER" id="PTHR43394">
    <property type="entry name" value="ATP-DEPENDENT PERMEASE MDL1, MITOCHONDRIAL"/>
    <property type="match status" value="1"/>
</dbReference>
<proteinExistence type="inferred from homology"/>
<dbReference type="InterPro" id="IPR011527">
    <property type="entry name" value="ABC1_TM_dom"/>
</dbReference>
<dbReference type="PANTHER" id="PTHR43394:SF1">
    <property type="entry name" value="ATP-BINDING CASSETTE SUB-FAMILY B MEMBER 10, MITOCHONDRIAL"/>
    <property type="match status" value="1"/>
</dbReference>
<dbReference type="Pfam" id="PF00005">
    <property type="entry name" value="ABC_tran"/>
    <property type="match status" value="1"/>
</dbReference>
<dbReference type="EMBL" id="JFBT01000001">
    <property type="protein sequence ID" value="EXG82613.1"/>
    <property type="molecule type" value="Genomic_DNA"/>
</dbReference>
<evidence type="ECO:0000256" key="4">
    <source>
        <dbReference type="ARBA" id="ARBA00022692"/>
    </source>
</evidence>
<dbReference type="SUPFAM" id="SSF90123">
    <property type="entry name" value="ABC transporter transmembrane region"/>
    <property type="match status" value="1"/>
</dbReference>
<keyword evidence="4 10" id="KW-0812">Transmembrane</keyword>
<feature type="transmembrane region" description="Helical" evidence="10">
    <location>
        <begin position="252"/>
        <end position="272"/>
    </location>
</feature>
<evidence type="ECO:0000313" key="14">
    <source>
        <dbReference type="Proteomes" id="UP000021053"/>
    </source>
</evidence>
<dbReference type="FunFam" id="3.40.50.300:FF:000299">
    <property type="entry name" value="ABC transporter ATP-binding protein/permease"/>
    <property type="match status" value="1"/>
</dbReference>
<comment type="similarity">
    <text evidence="9">Belongs to the ABC transporter superfamily. Lipid exporter (TC 3.A.1.106) family.</text>
</comment>
<dbReference type="PROSITE" id="PS00211">
    <property type="entry name" value="ABC_TRANSPORTER_1"/>
    <property type="match status" value="1"/>
</dbReference>
<keyword evidence="8 10" id="KW-0472">Membrane</keyword>
<sequence>MRAEHSLAGAWRTLWPWLRPYRRGLAIMVVADVLSLVAQTVTPFVFARMIDGPIRDGDHRGLWRYAAVLLGLAVLQTVCYGLRRWPTRDSARMEAALRRDLFRRLQRLSALHHDRHGSGQAVSRVIGDVTRVGFLHQETLVFLVSNTVALVVTATMLVIIHPVLGLLVVAAMIPLAVASGRFRTRFGRAARLAQDRTGDLATVTEEAVLGVRVLTSVGGWRFAAARFDRAAAGVRDAELAKVRLNASFRAGLTVYPLAVLSLVVVGGGVAVADGAVSVGSFVAFATLYLRMLFPVNVAGALLASLQEEISAARRIAEITAAEPDVTDPPHPVPLPPAPALSLRLDAVGFSYPGAGSPTLDGVDLDVAAGETVALVGATGSGKTTLVDLVGRLVDPGAGRVLIGGIDVRDLALDELRAAVGIAFEDATLFSATVRDNLVLSREHTSDAELDRVLSVARAEFVHALPDGLDTLVGERGLSLSGGQRQRLTLARALLGRPRLLVLDDPMSALDVRTEETIERRLRAEFGAVTTLLIARRPATARLADRVAVLADRRIVDVGTHAELMHRSAAYRHVLIAAETTTSGPAR</sequence>
<dbReference type="PROSITE" id="PS50893">
    <property type="entry name" value="ABC_TRANSPORTER_2"/>
    <property type="match status" value="1"/>
</dbReference>
<keyword evidence="3" id="KW-1003">Cell membrane</keyword>
<keyword evidence="14" id="KW-1185">Reference proteome</keyword>
<accession>A0A010Z5I7</accession>
<dbReference type="InterPro" id="IPR036640">
    <property type="entry name" value="ABC1_TM_sf"/>
</dbReference>
<dbReference type="GO" id="GO:0005886">
    <property type="term" value="C:plasma membrane"/>
    <property type="evidence" value="ECO:0007669"/>
    <property type="project" value="UniProtKB-SubCell"/>
</dbReference>
<dbReference type="GO" id="GO:0005524">
    <property type="term" value="F:ATP binding"/>
    <property type="evidence" value="ECO:0007669"/>
    <property type="project" value="UniProtKB-KW"/>
</dbReference>